<evidence type="ECO:0000313" key="2">
    <source>
        <dbReference type="EMBL" id="MDQ0379249.1"/>
    </source>
</evidence>
<proteinExistence type="predicted"/>
<sequence length="31" mass="3429">MGRWSHGTAESSASESLRRSGMAVTKQHRNL</sequence>
<evidence type="ECO:0000256" key="1">
    <source>
        <dbReference type="SAM" id="MobiDB-lite"/>
    </source>
</evidence>
<dbReference type="Proteomes" id="UP001229651">
    <property type="component" value="Unassembled WGS sequence"/>
</dbReference>
<comment type="caution">
    <text evidence="2">The sequence shown here is derived from an EMBL/GenBank/DDBJ whole genome shotgun (WGS) entry which is preliminary data.</text>
</comment>
<reference evidence="2 3" key="1">
    <citation type="submission" date="2023-07" db="EMBL/GenBank/DDBJ databases">
        <title>Sequencing the genomes of 1000 actinobacteria strains.</title>
        <authorList>
            <person name="Klenk H.-P."/>
        </authorList>
    </citation>
    <scope>NUCLEOTIDE SEQUENCE [LARGE SCALE GENOMIC DNA]</scope>
    <source>
        <strain evidence="2 3">DSM 45805</strain>
    </source>
</reference>
<dbReference type="EMBL" id="JAUSUT010000001">
    <property type="protein sequence ID" value="MDQ0379249.1"/>
    <property type="molecule type" value="Genomic_DNA"/>
</dbReference>
<name>A0ABU0EVA9_9PSEU</name>
<organism evidence="2 3">
    <name type="scientific">Amycolatopsis thermophila</name>
    <dbReference type="NCBI Taxonomy" id="206084"/>
    <lineage>
        <taxon>Bacteria</taxon>
        <taxon>Bacillati</taxon>
        <taxon>Actinomycetota</taxon>
        <taxon>Actinomycetes</taxon>
        <taxon>Pseudonocardiales</taxon>
        <taxon>Pseudonocardiaceae</taxon>
        <taxon>Amycolatopsis</taxon>
    </lineage>
</organism>
<gene>
    <name evidence="2" type="ORF">FB470_003243</name>
</gene>
<protein>
    <submittedName>
        <fullName evidence="2">Uncharacterized protein</fullName>
    </submittedName>
</protein>
<feature type="region of interest" description="Disordered" evidence="1">
    <location>
        <begin position="1"/>
        <end position="31"/>
    </location>
</feature>
<evidence type="ECO:0000313" key="3">
    <source>
        <dbReference type="Proteomes" id="UP001229651"/>
    </source>
</evidence>
<accession>A0ABU0EVA9</accession>
<keyword evidence="3" id="KW-1185">Reference proteome</keyword>